<dbReference type="PANTHER" id="PTHR38111">
    <property type="entry name" value="ZN(2)-C6 FUNGAL-TYPE DOMAIN-CONTAINING PROTEIN-RELATED"/>
    <property type="match status" value="1"/>
</dbReference>
<evidence type="ECO:0000256" key="1">
    <source>
        <dbReference type="ARBA" id="ARBA00023242"/>
    </source>
</evidence>
<dbReference type="InterPro" id="IPR001138">
    <property type="entry name" value="Zn2Cys6_DnaBD"/>
</dbReference>
<protein>
    <recommendedName>
        <fullName evidence="5">Zn(2)-C6 fungal-type domain-containing protein</fullName>
    </recommendedName>
</protein>
<dbReference type="CDD" id="cd00067">
    <property type="entry name" value="GAL4"/>
    <property type="match status" value="1"/>
</dbReference>
<name>A0A0F7ZV94_9HYPO</name>
<feature type="compositionally biased region" description="Polar residues" evidence="2">
    <location>
        <begin position="46"/>
        <end position="67"/>
    </location>
</feature>
<dbReference type="EMBL" id="KQ030512">
    <property type="protein sequence ID" value="KJZ76218.1"/>
    <property type="molecule type" value="Genomic_DNA"/>
</dbReference>
<keyword evidence="1" id="KW-0539">Nucleus</keyword>
<dbReference type="OrthoDB" id="4314040at2759"/>
<dbReference type="InterPro" id="IPR053178">
    <property type="entry name" value="Osmoadaptation_assoc"/>
</dbReference>
<evidence type="ECO:0000256" key="2">
    <source>
        <dbReference type="SAM" id="MobiDB-lite"/>
    </source>
</evidence>
<feature type="region of interest" description="Disordered" evidence="2">
    <location>
        <begin position="41"/>
        <end position="70"/>
    </location>
</feature>
<gene>
    <name evidence="3" type="ORF">HIM_04300</name>
</gene>
<dbReference type="GO" id="GO:0008270">
    <property type="term" value="F:zinc ion binding"/>
    <property type="evidence" value="ECO:0007669"/>
    <property type="project" value="InterPro"/>
</dbReference>
<dbReference type="PANTHER" id="PTHR38111:SF11">
    <property type="entry name" value="TRANSCRIPTION FACTOR DOMAIN-CONTAINING PROTEIN-RELATED"/>
    <property type="match status" value="1"/>
</dbReference>
<accession>A0A0F7ZV94</accession>
<dbReference type="Proteomes" id="UP000054481">
    <property type="component" value="Unassembled WGS sequence"/>
</dbReference>
<keyword evidence="4" id="KW-1185">Reference proteome</keyword>
<proteinExistence type="predicted"/>
<evidence type="ECO:0000313" key="4">
    <source>
        <dbReference type="Proteomes" id="UP000054481"/>
    </source>
</evidence>
<dbReference type="GO" id="GO:0000981">
    <property type="term" value="F:DNA-binding transcription factor activity, RNA polymerase II-specific"/>
    <property type="evidence" value="ECO:0007669"/>
    <property type="project" value="InterPro"/>
</dbReference>
<dbReference type="AlphaFoldDB" id="A0A0F7ZV94"/>
<evidence type="ECO:0000313" key="3">
    <source>
        <dbReference type="EMBL" id="KJZ76218.1"/>
    </source>
</evidence>
<reference evidence="3 4" key="1">
    <citation type="journal article" date="2014" name="Genome Biol. Evol.">
        <title>Comparative genomics and transcriptomics analyses reveal divergent lifestyle features of nematode endoparasitic fungus Hirsutella minnesotensis.</title>
        <authorList>
            <person name="Lai Y."/>
            <person name="Liu K."/>
            <person name="Zhang X."/>
            <person name="Zhang X."/>
            <person name="Li K."/>
            <person name="Wang N."/>
            <person name="Shu C."/>
            <person name="Wu Y."/>
            <person name="Wang C."/>
            <person name="Bushley K.E."/>
            <person name="Xiang M."/>
            <person name="Liu X."/>
        </authorList>
    </citation>
    <scope>NUCLEOTIDE SEQUENCE [LARGE SCALE GENOMIC DNA]</scope>
    <source>
        <strain evidence="3 4">3608</strain>
    </source>
</reference>
<evidence type="ECO:0008006" key="5">
    <source>
        <dbReference type="Google" id="ProtNLM"/>
    </source>
</evidence>
<sequence length="489" mass="54194">MGHASQCNQARPACSRCTRLGIPCIGSGQQRFKFKDESKVLRENHGQQLSQRKPATSKPKSGSSLSFRTGPVLGAPSWPLSNGLTRTNGAIISVLEISDPRYDVFAFGPFIKDIPAQLGTHDALDASTEALTSAIYCVQTRRVTPESLTKYARALKQVQHTLNGSATVYSEQTLCAIYFIMLCQAWITNENHSFTGHGQAMAHLLNVIVSKNLHNSLNAGMLITMSISVLLESILNPTIRLRPWFFKLAEMHRPPAPVHSLDGVALTSLDLHQLILMRDIIRNPSQHVEQMQTLYRLIKLELPSLQRHISENVRPACAAPTDTLPVFLLRVQTRYFAAYSVLLSMALAINGYLRAIDPCKHSLAKDLDMFYSEAVSHAEEMKDRRPLGASHIPLLLISASVAVNDDPPRETALGAMLYQYESDLTDLSWISKSGLARRAYKRQCEKLARSVVKRHSSEPEVADKAADHISAISINTEVECEPDDACNFL</sequence>
<organism evidence="3 4">
    <name type="scientific">Hirsutella minnesotensis 3608</name>
    <dbReference type="NCBI Taxonomy" id="1043627"/>
    <lineage>
        <taxon>Eukaryota</taxon>
        <taxon>Fungi</taxon>
        <taxon>Dikarya</taxon>
        <taxon>Ascomycota</taxon>
        <taxon>Pezizomycotina</taxon>
        <taxon>Sordariomycetes</taxon>
        <taxon>Hypocreomycetidae</taxon>
        <taxon>Hypocreales</taxon>
        <taxon>Ophiocordycipitaceae</taxon>
        <taxon>Hirsutella</taxon>
    </lineage>
</organism>